<dbReference type="SUPFAM" id="SSF52402">
    <property type="entry name" value="Adenine nucleotide alpha hydrolases-like"/>
    <property type="match status" value="1"/>
</dbReference>
<name>A0ABV9GUK5_9BACL</name>
<evidence type="ECO:0000313" key="11">
    <source>
        <dbReference type="Proteomes" id="UP001596022"/>
    </source>
</evidence>
<dbReference type="InterPro" id="IPR012795">
    <property type="entry name" value="tRNA_Ile_lys_synt_N"/>
</dbReference>
<dbReference type="Gene3D" id="3.30.465.60">
    <property type="match status" value="1"/>
</dbReference>
<evidence type="ECO:0000256" key="1">
    <source>
        <dbReference type="ARBA" id="ARBA00004496"/>
    </source>
</evidence>
<dbReference type="InterPro" id="IPR011063">
    <property type="entry name" value="TilS/TtcA_N"/>
</dbReference>
<dbReference type="InterPro" id="IPR012796">
    <property type="entry name" value="Lysidine-tRNA-synth_C"/>
</dbReference>
<dbReference type="RefSeq" id="WP_376847492.1">
    <property type="nucleotide sequence ID" value="NZ_JBHSFW010000020.1"/>
</dbReference>
<reference evidence="11" key="1">
    <citation type="journal article" date="2019" name="Int. J. Syst. Evol. Microbiol.">
        <title>The Global Catalogue of Microorganisms (GCM) 10K type strain sequencing project: providing services to taxonomists for standard genome sequencing and annotation.</title>
        <authorList>
            <consortium name="The Broad Institute Genomics Platform"/>
            <consortium name="The Broad Institute Genome Sequencing Center for Infectious Disease"/>
            <person name="Wu L."/>
            <person name="Ma J."/>
        </authorList>
    </citation>
    <scope>NUCLEOTIDE SEQUENCE [LARGE SCALE GENOMIC DNA]</scope>
    <source>
        <strain evidence="11">CGMCC 1.16306</strain>
    </source>
</reference>
<evidence type="ECO:0000256" key="5">
    <source>
        <dbReference type="ARBA" id="ARBA00022741"/>
    </source>
</evidence>
<evidence type="ECO:0000256" key="6">
    <source>
        <dbReference type="ARBA" id="ARBA00022840"/>
    </source>
</evidence>
<organism evidence="10 11">
    <name type="scientific">Camelliibacillus cellulosilyticus</name>
    <dbReference type="NCBI Taxonomy" id="2174486"/>
    <lineage>
        <taxon>Bacteria</taxon>
        <taxon>Bacillati</taxon>
        <taxon>Bacillota</taxon>
        <taxon>Bacilli</taxon>
        <taxon>Bacillales</taxon>
        <taxon>Sporolactobacillaceae</taxon>
        <taxon>Camelliibacillus</taxon>
    </lineage>
</organism>
<dbReference type="PANTHER" id="PTHR43033">
    <property type="entry name" value="TRNA(ILE)-LYSIDINE SYNTHASE-RELATED"/>
    <property type="match status" value="1"/>
</dbReference>
<accession>A0ABV9GUK5</accession>
<dbReference type="Gene3D" id="3.40.50.620">
    <property type="entry name" value="HUPs"/>
    <property type="match status" value="1"/>
</dbReference>
<dbReference type="PANTHER" id="PTHR43033:SF1">
    <property type="entry name" value="TRNA(ILE)-LYSIDINE SYNTHASE-RELATED"/>
    <property type="match status" value="1"/>
</dbReference>
<keyword evidence="3 8" id="KW-0436">Ligase</keyword>
<keyword evidence="5 8" id="KW-0547">Nucleotide-binding</keyword>
<dbReference type="EC" id="6.3.4.19" evidence="8"/>
<dbReference type="InterPro" id="IPR012094">
    <property type="entry name" value="tRNA_Ile_lys_synt"/>
</dbReference>
<evidence type="ECO:0000256" key="7">
    <source>
        <dbReference type="ARBA" id="ARBA00048539"/>
    </source>
</evidence>
<protein>
    <recommendedName>
        <fullName evidence="8">tRNA(Ile)-lysidine synthase</fullName>
        <ecNumber evidence="8">6.3.4.19</ecNumber>
    </recommendedName>
    <alternativeName>
        <fullName evidence="8">tRNA(Ile)-2-lysyl-cytidine synthase</fullName>
    </alternativeName>
    <alternativeName>
        <fullName evidence="8">tRNA(Ile)-lysidine synthetase</fullName>
    </alternativeName>
</protein>
<feature type="binding site" evidence="8">
    <location>
        <begin position="26"/>
        <end position="31"/>
    </location>
    <ligand>
        <name>ATP</name>
        <dbReference type="ChEBI" id="CHEBI:30616"/>
    </ligand>
</feature>
<comment type="similarity">
    <text evidence="8">Belongs to the tRNA(Ile)-lysidine synthase family.</text>
</comment>
<dbReference type="SUPFAM" id="SSF56037">
    <property type="entry name" value="PheT/TilS domain"/>
    <property type="match status" value="1"/>
</dbReference>
<comment type="function">
    <text evidence="8">Ligates lysine onto the cytidine present at position 34 of the AUA codon-specific tRNA(Ile) that contains the anticodon CAU, in an ATP-dependent manner. Cytidine is converted to lysidine, thus changing the amino acid specificity of the tRNA from methionine to isoleucine.</text>
</comment>
<dbReference type="Proteomes" id="UP001596022">
    <property type="component" value="Unassembled WGS sequence"/>
</dbReference>
<keyword evidence="2 8" id="KW-0963">Cytoplasm</keyword>
<keyword evidence="6 8" id="KW-0067">ATP-binding</keyword>
<dbReference type="NCBIfam" id="TIGR02433">
    <property type="entry name" value="lysidine_TilS_C"/>
    <property type="match status" value="1"/>
</dbReference>
<keyword evidence="4 8" id="KW-0819">tRNA processing</keyword>
<dbReference type="SUPFAM" id="SSF82829">
    <property type="entry name" value="MesJ substrate recognition domain-like"/>
    <property type="match status" value="1"/>
</dbReference>
<evidence type="ECO:0000259" key="9">
    <source>
        <dbReference type="SMART" id="SM00977"/>
    </source>
</evidence>
<comment type="catalytic activity">
    <reaction evidence="7 8">
        <text>cytidine(34) in tRNA(Ile2) + L-lysine + ATP = lysidine(34) in tRNA(Ile2) + AMP + diphosphate + H(+)</text>
        <dbReference type="Rhea" id="RHEA:43744"/>
        <dbReference type="Rhea" id="RHEA-COMP:10625"/>
        <dbReference type="Rhea" id="RHEA-COMP:10670"/>
        <dbReference type="ChEBI" id="CHEBI:15378"/>
        <dbReference type="ChEBI" id="CHEBI:30616"/>
        <dbReference type="ChEBI" id="CHEBI:32551"/>
        <dbReference type="ChEBI" id="CHEBI:33019"/>
        <dbReference type="ChEBI" id="CHEBI:82748"/>
        <dbReference type="ChEBI" id="CHEBI:83665"/>
        <dbReference type="ChEBI" id="CHEBI:456215"/>
        <dbReference type="EC" id="6.3.4.19"/>
    </reaction>
</comment>
<keyword evidence="11" id="KW-1185">Reference proteome</keyword>
<dbReference type="GO" id="GO:0032267">
    <property type="term" value="F:tRNA(Ile)-lysidine synthase activity"/>
    <property type="evidence" value="ECO:0007669"/>
    <property type="project" value="UniProtKB-EC"/>
</dbReference>
<dbReference type="CDD" id="cd01992">
    <property type="entry name" value="TilS_N"/>
    <property type="match status" value="1"/>
</dbReference>
<dbReference type="EMBL" id="JBHSFW010000020">
    <property type="protein sequence ID" value="MFC4620380.1"/>
    <property type="molecule type" value="Genomic_DNA"/>
</dbReference>
<comment type="domain">
    <text evidence="8">The N-terminal region contains the highly conserved SGGXDS motif, predicted to be a P-loop motif involved in ATP binding.</text>
</comment>
<comment type="subcellular location">
    <subcellularLocation>
        <location evidence="1 8">Cytoplasm</location>
    </subcellularLocation>
</comment>
<dbReference type="Pfam" id="PF01171">
    <property type="entry name" value="ATP_bind_3"/>
    <property type="match status" value="1"/>
</dbReference>
<dbReference type="Pfam" id="PF09179">
    <property type="entry name" value="TilS"/>
    <property type="match status" value="1"/>
</dbReference>
<evidence type="ECO:0000256" key="3">
    <source>
        <dbReference type="ARBA" id="ARBA00022598"/>
    </source>
</evidence>
<dbReference type="Pfam" id="PF11734">
    <property type="entry name" value="TilS_C"/>
    <property type="match status" value="1"/>
</dbReference>
<evidence type="ECO:0000256" key="4">
    <source>
        <dbReference type="ARBA" id="ARBA00022694"/>
    </source>
</evidence>
<sequence length="471" mass="53940">MESDVDAFVKRHDLIPMGSTIVVGVSGGSDSMALLNYLLGRKEAWDLKLIVCTVNHGLRGAAAESDMAFVADFCRERHLSFEGVTVDVRGYQAQHHVSEETAARACRYHAFEKVMKKVRANLLALAHHGDDQIETMLMRQVRGSFGLSKTGMAYKRPFATGFIIRPFLTLTKEAIETYCHECGIQWRQDPSNFSDQYTRNRFRHEVLPFLKKENPFVHLRFQQDSEVMRDDFLFLDELAGQRLKAILCQKSPDLVKVKIADMLNAPVPLQRRMIHLILNYLYCHAGMSPDHQFIHIENLLIWLRKTHASGEQHLPGGLIARRSYDHCFFSFKNASEPNDYFFKMDLPGEIQLPLGIVQAGIRHTYPKTGQDATRFICDYDQVTLPIYIRTRKPGDRMRPAGMEGTKKIKDLFIDLKIPRDLRSLWPVVTDGEDRVIWLPLLRFSNYAPISEATKNYLVLNFMKKADSGGSM</sequence>
<evidence type="ECO:0000256" key="2">
    <source>
        <dbReference type="ARBA" id="ARBA00022490"/>
    </source>
</evidence>
<feature type="domain" description="Lysidine-tRNA(Ile) synthetase C-terminal" evidence="9">
    <location>
        <begin position="386"/>
        <end position="459"/>
    </location>
</feature>
<evidence type="ECO:0000256" key="8">
    <source>
        <dbReference type="HAMAP-Rule" id="MF_01161"/>
    </source>
</evidence>
<dbReference type="NCBIfam" id="TIGR02432">
    <property type="entry name" value="lysidine_TilS_N"/>
    <property type="match status" value="1"/>
</dbReference>
<dbReference type="SMART" id="SM00977">
    <property type="entry name" value="TilS_C"/>
    <property type="match status" value="1"/>
</dbReference>
<evidence type="ECO:0000313" key="10">
    <source>
        <dbReference type="EMBL" id="MFC4620380.1"/>
    </source>
</evidence>
<dbReference type="InterPro" id="IPR015262">
    <property type="entry name" value="tRNA_Ile_lys_synt_subst-bd"/>
</dbReference>
<dbReference type="HAMAP" id="MF_01161">
    <property type="entry name" value="tRNA_Ile_lys_synt"/>
    <property type="match status" value="1"/>
</dbReference>
<comment type="caution">
    <text evidence="10">The sequence shown here is derived from an EMBL/GenBank/DDBJ whole genome shotgun (WGS) entry which is preliminary data.</text>
</comment>
<proteinExistence type="inferred from homology"/>
<dbReference type="InterPro" id="IPR014729">
    <property type="entry name" value="Rossmann-like_a/b/a_fold"/>
</dbReference>
<gene>
    <name evidence="8 10" type="primary">tilS</name>
    <name evidence="10" type="ORF">ACFO4N_16885</name>
</gene>